<accession>A0A401RVG7</accession>
<proteinExistence type="predicted"/>
<comment type="caution">
    <text evidence="1">The sequence shown here is derived from an EMBL/GenBank/DDBJ whole genome shotgun (WGS) entry which is preliminary data.</text>
</comment>
<dbReference type="Gene3D" id="1.20.5.520">
    <property type="entry name" value="Single helix bin"/>
    <property type="match status" value="1"/>
</dbReference>
<dbReference type="EMBL" id="BEZZ01000006">
    <property type="protein sequence ID" value="GCC22121.1"/>
    <property type="molecule type" value="Genomic_DNA"/>
</dbReference>
<dbReference type="AlphaFoldDB" id="A0A401RVG7"/>
<evidence type="ECO:0000313" key="2">
    <source>
        <dbReference type="Proteomes" id="UP000287033"/>
    </source>
</evidence>
<gene>
    <name evidence="1" type="ORF">chiPu_0000506</name>
</gene>
<evidence type="ECO:0000313" key="1">
    <source>
        <dbReference type="EMBL" id="GCC22121.1"/>
    </source>
</evidence>
<name>A0A401RVG7_CHIPU</name>
<dbReference type="InterPro" id="IPR038386">
    <property type="entry name" value="Beta-thymosin_sf"/>
</dbReference>
<sequence length="81" mass="9100">MVYSKLGNVHLLSAHSDWPLIVVGTMADEKPKELEEGLQQEITSFSKTKLRETQTKVMMTLPDTAIIEAEKQAEKEAAEQK</sequence>
<organism evidence="1 2">
    <name type="scientific">Chiloscyllium punctatum</name>
    <name type="common">Brownbanded bambooshark</name>
    <name type="synonym">Hemiscyllium punctatum</name>
    <dbReference type="NCBI Taxonomy" id="137246"/>
    <lineage>
        <taxon>Eukaryota</taxon>
        <taxon>Metazoa</taxon>
        <taxon>Chordata</taxon>
        <taxon>Craniata</taxon>
        <taxon>Vertebrata</taxon>
        <taxon>Chondrichthyes</taxon>
        <taxon>Elasmobranchii</taxon>
        <taxon>Galeomorphii</taxon>
        <taxon>Galeoidea</taxon>
        <taxon>Orectolobiformes</taxon>
        <taxon>Hemiscylliidae</taxon>
        <taxon>Chiloscyllium</taxon>
    </lineage>
</organism>
<keyword evidence="2" id="KW-1185">Reference proteome</keyword>
<dbReference type="Proteomes" id="UP000287033">
    <property type="component" value="Unassembled WGS sequence"/>
</dbReference>
<reference evidence="1 2" key="1">
    <citation type="journal article" date="2018" name="Nat. Ecol. Evol.">
        <title>Shark genomes provide insights into elasmobranch evolution and the origin of vertebrates.</title>
        <authorList>
            <person name="Hara Y"/>
            <person name="Yamaguchi K"/>
            <person name="Onimaru K"/>
            <person name="Kadota M"/>
            <person name="Koyanagi M"/>
            <person name="Keeley SD"/>
            <person name="Tatsumi K"/>
            <person name="Tanaka K"/>
            <person name="Motone F"/>
            <person name="Kageyama Y"/>
            <person name="Nozu R"/>
            <person name="Adachi N"/>
            <person name="Nishimura O"/>
            <person name="Nakagawa R"/>
            <person name="Tanegashima C"/>
            <person name="Kiyatake I"/>
            <person name="Matsumoto R"/>
            <person name="Murakumo K"/>
            <person name="Nishida K"/>
            <person name="Terakita A"/>
            <person name="Kuratani S"/>
            <person name="Sato K"/>
            <person name="Hyodo S Kuraku.S."/>
        </authorList>
    </citation>
    <scope>NUCLEOTIDE SEQUENCE [LARGE SCALE GENOMIC DNA]</scope>
</reference>
<protein>
    <submittedName>
        <fullName evidence="1">Uncharacterized protein</fullName>
    </submittedName>
</protein>